<protein>
    <submittedName>
        <fullName evidence="2">Putative site-specific integrase-resolvase</fullName>
    </submittedName>
</protein>
<dbReference type="InterPro" id="IPR000551">
    <property type="entry name" value="MerR-type_HTH_dom"/>
</dbReference>
<dbReference type="Proteomes" id="UP000031623">
    <property type="component" value="Chromosome"/>
</dbReference>
<accession>A0A090BUQ7</accession>
<dbReference type="PANTHER" id="PTHR36172">
    <property type="match status" value="1"/>
</dbReference>
<dbReference type="KEGG" id="tig:THII_1229"/>
<dbReference type="GO" id="GO:0000150">
    <property type="term" value="F:DNA strand exchange activity"/>
    <property type="evidence" value="ECO:0007669"/>
    <property type="project" value="InterPro"/>
</dbReference>
<keyword evidence="3" id="KW-1185">Reference proteome</keyword>
<dbReference type="AlphaFoldDB" id="A0A090BUQ7"/>
<dbReference type="PANTHER" id="PTHR36172:SF1">
    <property type="entry name" value="RESOLVASE-RELATED"/>
    <property type="match status" value="1"/>
</dbReference>
<dbReference type="InterPro" id="IPR036162">
    <property type="entry name" value="Resolvase-like_N_sf"/>
</dbReference>
<gene>
    <name evidence="2" type="ORF">THII_1229</name>
</gene>
<proteinExistence type="predicted"/>
<dbReference type="InterPro" id="IPR006119">
    <property type="entry name" value="Resolv_N"/>
</dbReference>
<dbReference type="GO" id="GO:0003677">
    <property type="term" value="F:DNA binding"/>
    <property type="evidence" value="ECO:0007669"/>
    <property type="project" value="InterPro"/>
</dbReference>
<dbReference type="SUPFAM" id="SSF53041">
    <property type="entry name" value="Resolvase-like"/>
    <property type="match status" value="1"/>
</dbReference>
<dbReference type="Gene3D" id="3.40.50.1390">
    <property type="entry name" value="Resolvase, N-terminal catalytic domain"/>
    <property type="match status" value="1"/>
</dbReference>
<dbReference type="SUPFAM" id="SSF46955">
    <property type="entry name" value="Putative DNA-binding domain"/>
    <property type="match status" value="1"/>
</dbReference>
<evidence type="ECO:0000313" key="3">
    <source>
        <dbReference type="Proteomes" id="UP000031623"/>
    </source>
</evidence>
<feature type="domain" description="Resolvase/invertase-type recombinase catalytic" evidence="1">
    <location>
        <begin position="58"/>
        <end position="124"/>
    </location>
</feature>
<dbReference type="STRING" id="40754.THII_1229"/>
<dbReference type="Pfam" id="PF00239">
    <property type="entry name" value="Resolvase"/>
    <property type="match status" value="1"/>
</dbReference>
<dbReference type="Gene3D" id="1.10.1660.10">
    <property type="match status" value="1"/>
</dbReference>
<evidence type="ECO:0000259" key="1">
    <source>
        <dbReference type="PROSITE" id="PS51736"/>
    </source>
</evidence>
<name>A0A090BUQ7_9GAMM</name>
<sequence>MNTYRLKEFARLIAKTTNTLQRWDREGILKAHRTPTNRRFYTYEQLFEILGVKENKRIAMSYCHVSSAGQKDDLLTQQQAVADFCTRAGIAIDEAIAEIGGGLNLKRKQFVRMISLVESRAVHT</sequence>
<dbReference type="InterPro" id="IPR009061">
    <property type="entry name" value="DNA-bd_dom_put_sf"/>
</dbReference>
<organism evidence="2 3">
    <name type="scientific">Thioploca ingrica</name>
    <dbReference type="NCBI Taxonomy" id="40754"/>
    <lineage>
        <taxon>Bacteria</taxon>
        <taxon>Pseudomonadati</taxon>
        <taxon>Pseudomonadota</taxon>
        <taxon>Gammaproteobacteria</taxon>
        <taxon>Thiotrichales</taxon>
        <taxon>Thiotrichaceae</taxon>
        <taxon>Thioploca</taxon>
    </lineage>
</organism>
<dbReference type="HOGENOM" id="CLU_082093_0_2_6"/>
<dbReference type="CDD" id="cd04762">
    <property type="entry name" value="HTH_MerR-trunc"/>
    <property type="match status" value="1"/>
</dbReference>
<reference evidence="2 3" key="1">
    <citation type="journal article" date="2014" name="ISME J.">
        <title>Ecophysiology of Thioploca ingrica as revealed by the complete genome sequence supplemented with proteomic evidence.</title>
        <authorList>
            <person name="Kojima H."/>
            <person name="Ogura Y."/>
            <person name="Yamamoto N."/>
            <person name="Togashi T."/>
            <person name="Mori H."/>
            <person name="Watanabe T."/>
            <person name="Nemoto F."/>
            <person name="Kurokawa K."/>
            <person name="Hayashi T."/>
            <person name="Fukui M."/>
        </authorList>
    </citation>
    <scope>NUCLEOTIDE SEQUENCE [LARGE SCALE GENOMIC DNA]</scope>
</reference>
<dbReference type="EMBL" id="AP014633">
    <property type="protein sequence ID" value="BAP55526.1"/>
    <property type="molecule type" value="Genomic_DNA"/>
</dbReference>
<evidence type="ECO:0000313" key="2">
    <source>
        <dbReference type="EMBL" id="BAP55526.1"/>
    </source>
</evidence>
<dbReference type="Pfam" id="PF13411">
    <property type="entry name" value="MerR_1"/>
    <property type="match status" value="1"/>
</dbReference>
<dbReference type="PROSITE" id="PS51736">
    <property type="entry name" value="RECOMBINASES_3"/>
    <property type="match status" value="1"/>
</dbReference>
<dbReference type="InterPro" id="IPR051491">
    <property type="entry name" value="Recombinase/Transposase-rel"/>
</dbReference>
<dbReference type="GO" id="GO:0006355">
    <property type="term" value="P:regulation of DNA-templated transcription"/>
    <property type="evidence" value="ECO:0007669"/>
    <property type="project" value="InterPro"/>
</dbReference>